<comment type="similarity">
    <text evidence="5">Belongs to the SAT4 family.</text>
</comment>
<evidence type="ECO:0000256" key="5">
    <source>
        <dbReference type="ARBA" id="ARBA00038359"/>
    </source>
</evidence>
<evidence type="ECO:0000256" key="7">
    <source>
        <dbReference type="SAM" id="Phobius"/>
    </source>
</evidence>
<gene>
    <name evidence="9" type="ORF">CLIM01_11642</name>
</gene>
<evidence type="ECO:0000256" key="4">
    <source>
        <dbReference type="ARBA" id="ARBA00023136"/>
    </source>
</evidence>
<protein>
    <recommendedName>
        <fullName evidence="8">Rhodopsin domain-containing protein</fullName>
    </recommendedName>
</protein>
<feature type="region of interest" description="Disordered" evidence="6">
    <location>
        <begin position="343"/>
        <end position="419"/>
    </location>
</feature>
<dbReference type="EMBL" id="JARUPT010000480">
    <property type="protein sequence ID" value="KAK0370992.1"/>
    <property type="molecule type" value="Genomic_DNA"/>
</dbReference>
<feature type="region of interest" description="Disordered" evidence="6">
    <location>
        <begin position="297"/>
        <end position="329"/>
    </location>
</feature>
<dbReference type="Proteomes" id="UP001169217">
    <property type="component" value="Unassembled WGS sequence"/>
</dbReference>
<dbReference type="PANTHER" id="PTHR33048:SF151">
    <property type="entry name" value="INTEGRAL MEMBRANE PROTEIN"/>
    <property type="match status" value="1"/>
</dbReference>
<evidence type="ECO:0000256" key="3">
    <source>
        <dbReference type="ARBA" id="ARBA00022989"/>
    </source>
</evidence>
<dbReference type="Pfam" id="PF20684">
    <property type="entry name" value="Fung_rhodopsin"/>
    <property type="match status" value="1"/>
</dbReference>
<sequence>MADTSALTDPLADRGPELSGTTTALLVLATVFVGLRFWARWTVGFHYGLDDWFMVVGLIVTFMAGALNYAMIAQGLGRHAATLSQDTLIQFLKLLLAFECVYVTAVMFIKISLLLMYRRIFPGRGFKIAAMVLGLLTIGWWLAIVFVCVFQCTPVAKAYMPWIEGTCIDLKASFIGNAIPNILTDVAILCLPIGQVWKLQVTLAQRLSLCFMFLLGGFVLFASIYRFTTIMQFELTDTTSSGHPLTVYLGTLATACTWCVVECACGVISACLPTLRPLMVKVSSQFGSIATKYNLSGGQSDGRSKAGSRGPTELMTIGGTGGKSADRGFKRLGTEDGKYGITTNISTRSAGAGGATTKPSDDSDSGSCDDLSLKGGIRIKVDQEVRWGEESRSRQDSTASTKYESSSRSGSSHLASNRV</sequence>
<evidence type="ECO:0000313" key="10">
    <source>
        <dbReference type="Proteomes" id="UP001169217"/>
    </source>
</evidence>
<dbReference type="InterPro" id="IPR049326">
    <property type="entry name" value="Rhodopsin_dom_fungi"/>
</dbReference>
<feature type="transmembrane region" description="Helical" evidence="7">
    <location>
        <begin position="247"/>
        <end position="272"/>
    </location>
</feature>
<organism evidence="9 10">
    <name type="scientific">Colletotrichum limetticola</name>
    <dbReference type="NCBI Taxonomy" id="1209924"/>
    <lineage>
        <taxon>Eukaryota</taxon>
        <taxon>Fungi</taxon>
        <taxon>Dikarya</taxon>
        <taxon>Ascomycota</taxon>
        <taxon>Pezizomycotina</taxon>
        <taxon>Sordariomycetes</taxon>
        <taxon>Hypocreomycetidae</taxon>
        <taxon>Glomerellales</taxon>
        <taxon>Glomerellaceae</taxon>
        <taxon>Colletotrichum</taxon>
        <taxon>Colletotrichum acutatum species complex</taxon>
    </lineage>
</organism>
<feature type="transmembrane region" description="Helical" evidence="7">
    <location>
        <begin position="51"/>
        <end position="71"/>
    </location>
</feature>
<feature type="transmembrane region" description="Helical" evidence="7">
    <location>
        <begin position="178"/>
        <end position="197"/>
    </location>
</feature>
<feature type="transmembrane region" description="Helical" evidence="7">
    <location>
        <begin position="128"/>
        <end position="152"/>
    </location>
</feature>
<proteinExistence type="inferred from homology"/>
<evidence type="ECO:0000313" key="9">
    <source>
        <dbReference type="EMBL" id="KAK0370992.1"/>
    </source>
</evidence>
<keyword evidence="4 7" id="KW-0472">Membrane</keyword>
<dbReference type="PANTHER" id="PTHR33048">
    <property type="entry name" value="PTH11-LIKE INTEGRAL MEMBRANE PROTEIN (AFU_ORTHOLOGUE AFUA_5G11245)"/>
    <property type="match status" value="1"/>
</dbReference>
<feature type="domain" description="Rhodopsin" evidence="8">
    <location>
        <begin position="35"/>
        <end position="280"/>
    </location>
</feature>
<evidence type="ECO:0000256" key="1">
    <source>
        <dbReference type="ARBA" id="ARBA00004141"/>
    </source>
</evidence>
<feature type="transmembrane region" description="Helical" evidence="7">
    <location>
        <begin position="209"/>
        <end position="227"/>
    </location>
</feature>
<comment type="caution">
    <text evidence="9">The sequence shown here is derived from an EMBL/GenBank/DDBJ whole genome shotgun (WGS) entry which is preliminary data.</text>
</comment>
<comment type="subcellular location">
    <subcellularLocation>
        <location evidence="1">Membrane</location>
        <topology evidence="1">Multi-pass membrane protein</topology>
    </subcellularLocation>
</comment>
<dbReference type="InterPro" id="IPR052337">
    <property type="entry name" value="SAT4-like"/>
</dbReference>
<reference evidence="9" key="1">
    <citation type="submission" date="2023-04" db="EMBL/GenBank/DDBJ databases">
        <title>Colletotrichum limetticola genome sequence.</title>
        <authorList>
            <person name="Baroncelli R."/>
        </authorList>
    </citation>
    <scope>NUCLEOTIDE SEQUENCE</scope>
    <source>
        <strain evidence="9">KLA-Anderson</strain>
    </source>
</reference>
<accession>A0ABQ9PII5</accession>
<name>A0ABQ9PII5_9PEZI</name>
<feature type="transmembrane region" description="Helical" evidence="7">
    <location>
        <begin position="91"/>
        <end position="116"/>
    </location>
</feature>
<evidence type="ECO:0000259" key="8">
    <source>
        <dbReference type="Pfam" id="PF20684"/>
    </source>
</evidence>
<keyword evidence="2 7" id="KW-0812">Transmembrane</keyword>
<evidence type="ECO:0000256" key="6">
    <source>
        <dbReference type="SAM" id="MobiDB-lite"/>
    </source>
</evidence>
<feature type="compositionally biased region" description="Low complexity" evidence="6">
    <location>
        <begin position="400"/>
        <end position="419"/>
    </location>
</feature>
<evidence type="ECO:0000256" key="2">
    <source>
        <dbReference type="ARBA" id="ARBA00022692"/>
    </source>
</evidence>
<keyword evidence="3 7" id="KW-1133">Transmembrane helix</keyword>
<feature type="transmembrane region" description="Helical" evidence="7">
    <location>
        <begin position="20"/>
        <end position="39"/>
    </location>
</feature>
<keyword evidence="10" id="KW-1185">Reference proteome</keyword>
<feature type="compositionally biased region" description="Basic and acidic residues" evidence="6">
    <location>
        <begin position="379"/>
        <end position="395"/>
    </location>
</feature>